<evidence type="ECO:0000313" key="5">
    <source>
        <dbReference type="EMBL" id="NOL52345.1"/>
    </source>
</evidence>
<protein>
    <submittedName>
        <fullName evidence="5">ABC transporter substrate-binding protein</fullName>
    </submittedName>
</protein>
<evidence type="ECO:0000256" key="3">
    <source>
        <dbReference type="SAM" id="SignalP"/>
    </source>
</evidence>
<evidence type="ECO:0000256" key="1">
    <source>
        <dbReference type="ARBA" id="ARBA00010062"/>
    </source>
</evidence>
<dbReference type="SUPFAM" id="SSF53822">
    <property type="entry name" value="Periplasmic binding protein-like I"/>
    <property type="match status" value="1"/>
</dbReference>
<dbReference type="PANTHER" id="PTHR30483">
    <property type="entry name" value="LEUCINE-SPECIFIC-BINDING PROTEIN"/>
    <property type="match status" value="1"/>
</dbReference>
<feature type="chain" id="PRO_5032678953" evidence="3">
    <location>
        <begin position="26"/>
        <end position="389"/>
    </location>
</feature>
<name>A0A849P983_9BURK</name>
<accession>A0A849P983</accession>
<dbReference type="PANTHER" id="PTHR30483:SF6">
    <property type="entry name" value="PERIPLASMIC BINDING PROTEIN OF ABC TRANSPORTER FOR NATURAL AMINO ACIDS"/>
    <property type="match status" value="1"/>
</dbReference>
<evidence type="ECO:0000259" key="4">
    <source>
        <dbReference type="Pfam" id="PF13458"/>
    </source>
</evidence>
<keyword evidence="6" id="KW-1185">Reference proteome</keyword>
<dbReference type="InterPro" id="IPR028082">
    <property type="entry name" value="Peripla_BP_I"/>
</dbReference>
<evidence type="ECO:0000256" key="2">
    <source>
        <dbReference type="ARBA" id="ARBA00022729"/>
    </source>
</evidence>
<comment type="caution">
    <text evidence="5">The sequence shown here is derived from an EMBL/GenBank/DDBJ whole genome shotgun (WGS) entry which is preliminary data.</text>
</comment>
<dbReference type="CDD" id="cd06336">
    <property type="entry name" value="PBP1_ABC_ligand_binding-like"/>
    <property type="match status" value="1"/>
</dbReference>
<comment type="similarity">
    <text evidence="1">Belongs to the leucine-binding protein family.</text>
</comment>
<dbReference type="AlphaFoldDB" id="A0A849P983"/>
<dbReference type="InterPro" id="IPR028081">
    <property type="entry name" value="Leu-bd"/>
</dbReference>
<feature type="signal peptide" evidence="3">
    <location>
        <begin position="1"/>
        <end position="25"/>
    </location>
</feature>
<keyword evidence="2 3" id="KW-0732">Signal</keyword>
<feature type="domain" description="Leucine-binding protein" evidence="4">
    <location>
        <begin position="29"/>
        <end position="344"/>
    </location>
</feature>
<proteinExistence type="inferred from homology"/>
<gene>
    <name evidence="5" type="ORF">HKX39_09235</name>
</gene>
<sequence length="389" mass="42462">MIRKYVGATYVASVLMGVGSTAAMAQEVINIGFSGPLSGGAALYGKNVLFGLESGVKDVNKEGIKIDGKTYTLNLVGLDDKYAPSETAVNGRRLVQENKANFIFVPHSGGTFALQTFNTRSNFLILSFSSLNAVLEKKNPLTVRIPEAYERYFPTYIKFQMEKYGKKLGIATTNSDYGRTFSKDFEAAWKNAGGEVVANNLMAYNTSADFYSGMGRVLAEKPDVLLIGGPSEPTALVAKQARELGFKGGFILTDQAKFNEMERVLGDYSILNGSVGVVPLIPEVRPESIPFMEEFAKNHPSVQGKAFSSDITLNYAMVRILAIAMELANSKDDLKAIMDKLDEAVKKLPPQYNPIQITGFKNGSLIYNSSVVLVEDGKLVRHALVEEKK</sequence>
<dbReference type="EMBL" id="JABGBN010000008">
    <property type="protein sequence ID" value="NOL52345.1"/>
    <property type="molecule type" value="Genomic_DNA"/>
</dbReference>
<reference evidence="5 6" key="1">
    <citation type="submission" date="2020-05" db="EMBL/GenBank/DDBJ databases">
        <authorList>
            <person name="Niu N."/>
        </authorList>
    </citation>
    <scope>NUCLEOTIDE SEQUENCE [LARGE SCALE GENOMIC DNA]</scope>
    <source>
        <strain evidence="5 6">3340-03</strain>
    </source>
</reference>
<organism evidence="5 6">
    <name type="scientific">Pelistega suis</name>
    <dbReference type="NCBI Taxonomy" id="1631957"/>
    <lineage>
        <taxon>Bacteria</taxon>
        <taxon>Pseudomonadati</taxon>
        <taxon>Pseudomonadota</taxon>
        <taxon>Betaproteobacteria</taxon>
        <taxon>Burkholderiales</taxon>
        <taxon>Alcaligenaceae</taxon>
        <taxon>Pelistega</taxon>
    </lineage>
</organism>
<dbReference type="Gene3D" id="3.40.50.2300">
    <property type="match status" value="2"/>
</dbReference>
<dbReference type="InterPro" id="IPR051010">
    <property type="entry name" value="BCAA_transport"/>
</dbReference>
<dbReference type="Pfam" id="PF13458">
    <property type="entry name" value="Peripla_BP_6"/>
    <property type="match status" value="1"/>
</dbReference>
<dbReference type="Proteomes" id="UP000537862">
    <property type="component" value="Unassembled WGS sequence"/>
</dbReference>
<evidence type="ECO:0000313" key="6">
    <source>
        <dbReference type="Proteomes" id="UP000537862"/>
    </source>
</evidence>